<evidence type="ECO:0000256" key="9">
    <source>
        <dbReference type="ARBA" id="ARBA00047764"/>
    </source>
</evidence>
<evidence type="ECO:0000256" key="1">
    <source>
        <dbReference type="ARBA" id="ARBA00001947"/>
    </source>
</evidence>
<evidence type="ECO:0000256" key="6">
    <source>
        <dbReference type="ARBA" id="ARBA00022723"/>
    </source>
</evidence>
<proteinExistence type="inferred from homology"/>
<evidence type="ECO:0000256" key="3">
    <source>
        <dbReference type="ARBA" id="ARBA00006083"/>
    </source>
</evidence>
<evidence type="ECO:0000313" key="14">
    <source>
        <dbReference type="RefSeq" id="XP_005107463.1"/>
    </source>
</evidence>
<comment type="cofactor">
    <cofactor evidence="1">
        <name>Zn(2+)</name>
        <dbReference type="ChEBI" id="CHEBI:29105"/>
    </cofactor>
</comment>
<dbReference type="InterPro" id="IPR006330">
    <property type="entry name" value="Ado/ade_deaminase"/>
</dbReference>
<feature type="domain" description="Adenosine deaminase" evidence="11">
    <location>
        <begin position="196"/>
        <end position="501"/>
    </location>
</feature>
<gene>
    <name evidence="14" type="primary">LOC101854748</name>
</gene>
<protein>
    <recommendedName>
        <fullName evidence="4">adenosine deaminase</fullName>
        <ecNumber evidence="4">3.5.4.4</ecNumber>
    </recommendedName>
</protein>
<dbReference type="InterPro" id="IPR013659">
    <property type="entry name" value="A_deaminase_N"/>
</dbReference>
<dbReference type="CDD" id="cd01321">
    <property type="entry name" value="ADGF"/>
    <property type="match status" value="1"/>
</dbReference>
<keyword evidence="10" id="KW-0472">Membrane</keyword>
<dbReference type="Proteomes" id="UP000694888">
    <property type="component" value="Unplaced"/>
</dbReference>
<keyword evidence="8" id="KW-0378">Hydrolase</keyword>
<dbReference type="SUPFAM" id="SSF51556">
    <property type="entry name" value="Metallo-dependent hydrolases"/>
    <property type="match status" value="1"/>
</dbReference>
<evidence type="ECO:0000313" key="13">
    <source>
        <dbReference type="Proteomes" id="UP000694888"/>
    </source>
</evidence>
<accession>A0ABM0K2U0</accession>
<keyword evidence="6" id="KW-0479">Metal-binding</keyword>
<keyword evidence="10" id="KW-0812">Transmembrane</keyword>
<dbReference type="GeneID" id="101854748"/>
<keyword evidence="13" id="KW-1185">Reference proteome</keyword>
<evidence type="ECO:0000256" key="10">
    <source>
        <dbReference type="SAM" id="Phobius"/>
    </source>
</evidence>
<feature type="domain" description="Adenosine/AMP deaminase N-terminal" evidence="12">
    <location>
        <begin position="27"/>
        <end position="109"/>
    </location>
</feature>
<dbReference type="Gene3D" id="3.20.20.140">
    <property type="entry name" value="Metal-dependent hydrolases"/>
    <property type="match status" value="1"/>
</dbReference>
<comment type="subcellular location">
    <subcellularLocation>
        <location evidence="2">Secreted</location>
    </subcellularLocation>
</comment>
<dbReference type="Pfam" id="PF00962">
    <property type="entry name" value="A_deaminase"/>
    <property type="match status" value="1"/>
</dbReference>
<evidence type="ECO:0000256" key="5">
    <source>
        <dbReference type="ARBA" id="ARBA00022525"/>
    </source>
</evidence>
<dbReference type="InterPro" id="IPR006331">
    <property type="entry name" value="ADGF"/>
</dbReference>
<sequence length="520" mass="60117">MEEKKWKICTHIGSGALVVLSVLLCIYTGQVTSNSYLEQRSKIIKDEEKLSLGGELSLSAEEKIVNDIIMKEKRRLIEFSRLNGTEFVPGQSFYISKPMMEKTTVLKIIKQMPKGAALHLHDLSSASLDWLVQNVTYRDHLYFCVDNTTFMIFKFFRNPPHNPDCPWKSVQKARAMAASVKDFDSLLKRNISFLAVDPVSEYKDDYQAWIRFNKYFEQVIDMIYYVPVFRDYVWQTLVEFRRDNVQYFEMRAQLFGLLDLDGNSHDAEFGLNVYKSAIQEFVKRYPDFSGAKIIMSGLRFKSKELILKEVQTAATLHSRYPSIFLGYDLVGEEPNQFSLLHYLDELLYPSRQNPPYYLPYFFHAGETSWQGTAADYNLVDAILLNTTRIGHGYALSKHPSLVKLVREKQIAVEVNPISNQLLGLVKDVRNHPMVGLMADDFPIVISSDDPATWEALPLSHDFYVTFMAMSGEDADLSFLKQLILNSFKYSVMKPAERKRAMDLWKDKWSEFINNVAHMKF</sequence>
<name>A0ABM0K2U0_APLCA</name>
<reference evidence="14" key="1">
    <citation type="submission" date="2025-08" db="UniProtKB">
        <authorList>
            <consortium name="RefSeq"/>
        </authorList>
    </citation>
    <scope>IDENTIFICATION</scope>
</reference>
<keyword evidence="10" id="KW-1133">Transmembrane helix</keyword>
<organism evidence="13 14">
    <name type="scientific">Aplysia californica</name>
    <name type="common">California sea hare</name>
    <dbReference type="NCBI Taxonomy" id="6500"/>
    <lineage>
        <taxon>Eukaryota</taxon>
        <taxon>Metazoa</taxon>
        <taxon>Spiralia</taxon>
        <taxon>Lophotrochozoa</taxon>
        <taxon>Mollusca</taxon>
        <taxon>Gastropoda</taxon>
        <taxon>Heterobranchia</taxon>
        <taxon>Euthyneura</taxon>
        <taxon>Tectipleura</taxon>
        <taxon>Aplysiida</taxon>
        <taxon>Aplysioidea</taxon>
        <taxon>Aplysiidae</taxon>
        <taxon>Aplysia</taxon>
    </lineage>
</organism>
<dbReference type="EC" id="3.5.4.4" evidence="4"/>
<feature type="transmembrane region" description="Helical" evidence="10">
    <location>
        <begin position="12"/>
        <end position="29"/>
    </location>
</feature>
<dbReference type="RefSeq" id="XP_005107463.1">
    <property type="nucleotide sequence ID" value="XM_005107406.3"/>
</dbReference>
<comment type="similarity">
    <text evidence="3">Belongs to the metallo-dependent hydrolases superfamily. Adenosine and AMP deaminases family. ADGF subfamily.</text>
</comment>
<evidence type="ECO:0000256" key="2">
    <source>
        <dbReference type="ARBA" id="ARBA00004613"/>
    </source>
</evidence>
<evidence type="ECO:0000256" key="4">
    <source>
        <dbReference type="ARBA" id="ARBA00012784"/>
    </source>
</evidence>
<evidence type="ECO:0000259" key="11">
    <source>
        <dbReference type="Pfam" id="PF00962"/>
    </source>
</evidence>
<keyword evidence="5" id="KW-0964">Secreted</keyword>
<comment type="catalytic activity">
    <reaction evidence="9">
        <text>adenosine + H2O + H(+) = inosine + NH4(+)</text>
        <dbReference type="Rhea" id="RHEA:24408"/>
        <dbReference type="ChEBI" id="CHEBI:15377"/>
        <dbReference type="ChEBI" id="CHEBI:15378"/>
        <dbReference type="ChEBI" id="CHEBI:16335"/>
        <dbReference type="ChEBI" id="CHEBI:17596"/>
        <dbReference type="ChEBI" id="CHEBI:28938"/>
        <dbReference type="EC" id="3.5.4.4"/>
    </reaction>
</comment>
<dbReference type="PANTHER" id="PTHR11409">
    <property type="entry name" value="ADENOSINE DEAMINASE"/>
    <property type="match status" value="1"/>
</dbReference>
<dbReference type="InterPro" id="IPR001365">
    <property type="entry name" value="A_deaminase_dom"/>
</dbReference>
<dbReference type="InterPro" id="IPR032466">
    <property type="entry name" value="Metal_Hydrolase"/>
</dbReference>
<dbReference type="Pfam" id="PF08451">
    <property type="entry name" value="A_deaminase_N"/>
    <property type="match status" value="1"/>
</dbReference>
<evidence type="ECO:0000259" key="12">
    <source>
        <dbReference type="Pfam" id="PF08451"/>
    </source>
</evidence>
<keyword evidence="7" id="KW-0732">Signal</keyword>
<evidence type="ECO:0000256" key="8">
    <source>
        <dbReference type="ARBA" id="ARBA00022801"/>
    </source>
</evidence>
<evidence type="ECO:0000256" key="7">
    <source>
        <dbReference type="ARBA" id="ARBA00022729"/>
    </source>
</evidence>
<dbReference type="PANTHER" id="PTHR11409:SF39">
    <property type="entry name" value="ADENOSINE DEAMINASE 2"/>
    <property type="match status" value="1"/>
</dbReference>
<dbReference type="NCBIfam" id="TIGR01431">
    <property type="entry name" value="adm_rel"/>
    <property type="match status" value="1"/>
</dbReference>